<evidence type="ECO:0000259" key="1">
    <source>
        <dbReference type="Pfam" id="PF13614"/>
    </source>
</evidence>
<dbReference type="SUPFAM" id="SSF52540">
    <property type="entry name" value="P-loop containing nucleoside triphosphate hydrolases"/>
    <property type="match status" value="1"/>
</dbReference>
<accession>A0AAE3QSD5</accession>
<dbReference type="Proteomes" id="UP001228581">
    <property type="component" value="Unassembled WGS sequence"/>
</dbReference>
<sequence length="256" mass="28147">MRTIAVANMKGGVGKTTTTLNVGAALRDLGKKVLLIDADPQANLTISFRLETSFSENNLASLLLGLHSLKEVVVPALGMDLIPAHPIMDSVISTLNEKSLRELLLYKALKPIREANVYDYILIDCGPNLGIYTKNAMSTATDLLVPYQTAYFSYVGISTLDEYLTKIQQEVNENIELLGIVIIQYNAKERNNTKKGFADAIRDSALGEKVFSTYIRTCTALGDSPMKGQSIFEYDGNCNGAVDYLSLTKEILTRHE</sequence>
<evidence type="ECO:0000313" key="3">
    <source>
        <dbReference type="EMBL" id="MDJ1493039.1"/>
    </source>
</evidence>
<evidence type="ECO:0000313" key="2">
    <source>
        <dbReference type="EMBL" id="MDJ1482630.1"/>
    </source>
</evidence>
<dbReference type="InterPro" id="IPR050678">
    <property type="entry name" value="DNA_Partitioning_ATPase"/>
</dbReference>
<evidence type="ECO:0000313" key="5">
    <source>
        <dbReference type="Proteomes" id="UP001241110"/>
    </source>
</evidence>
<dbReference type="EMBL" id="JASJOT010000004">
    <property type="protein sequence ID" value="MDJ1493039.1"/>
    <property type="molecule type" value="Genomic_DNA"/>
</dbReference>
<organism evidence="2 5">
    <name type="scientific">Xanthocytophaga flava</name>
    <dbReference type="NCBI Taxonomy" id="3048013"/>
    <lineage>
        <taxon>Bacteria</taxon>
        <taxon>Pseudomonadati</taxon>
        <taxon>Bacteroidota</taxon>
        <taxon>Cytophagia</taxon>
        <taxon>Cytophagales</taxon>
        <taxon>Rhodocytophagaceae</taxon>
        <taxon>Xanthocytophaga</taxon>
    </lineage>
</organism>
<protein>
    <submittedName>
        <fullName evidence="2">ParA family protein</fullName>
    </submittedName>
</protein>
<name>A0AAE3QSD5_9BACT</name>
<dbReference type="PANTHER" id="PTHR13696">
    <property type="entry name" value="P-LOOP CONTAINING NUCLEOSIDE TRIPHOSPHATE HYDROLASE"/>
    <property type="match status" value="1"/>
</dbReference>
<keyword evidence="4" id="KW-1185">Reference proteome</keyword>
<dbReference type="CDD" id="cd02042">
    <property type="entry name" value="ParAB_family"/>
    <property type="match status" value="1"/>
</dbReference>
<dbReference type="RefSeq" id="WP_313981910.1">
    <property type="nucleotide sequence ID" value="NZ_JASJOR010000031.1"/>
</dbReference>
<gene>
    <name evidence="2" type="ORF">QNI16_19175</name>
    <name evidence="3" type="ORF">QNI19_08850</name>
</gene>
<comment type="caution">
    <text evidence="2">The sequence shown here is derived from an EMBL/GenBank/DDBJ whole genome shotgun (WGS) entry which is preliminary data.</text>
</comment>
<dbReference type="AlphaFoldDB" id="A0AAE3QSD5"/>
<proteinExistence type="predicted"/>
<dbReference type="Pfam" id="PF13614">
    <property type="entry name" value="AAA_31"/>
    <property type="match status" value="1"/>
</dbReference>
<evidence type="ECO:0000313" key="4">
    <source>
        <dbReference type="Proteomes" id="UP001228581"/>
    </source>
</evidence>
<dbReference type="InterPro" id="IPR025669">
    <property type="entry name" value="AAA_dom"/>
</dbReference>
<dbReference type="Gene3D" id="3.40.50.300">
    <property type="entry name" value="P-loop containing nucleotide triphosphate hydrolases"/>
    <property type="match status" value="1"/>
</dbReference>
<dbReference type="PANTHER" id="PTHR13696:SF99">
    <property type="entry name" value="COBYRINIC ACID AC-DIAMIDE SYNTHASE"/>
    <property type="match status" value="1"/>
</dbReference>
<dbReference type="EMBL" id="JASJOS010000008">
    <property type="protein sequence ID" value="MDJ1482630.1"/>
    <property type="molecule type" value="Genomic_DNA"/>
</dbReference>
<dbReference type="InterPro" id="IPR027417">
    <property type="entry name" value="P-loop_NTPase"/>
</dbReference>
<feature type="domain" description="AAA" evidence="1">
    <location>
        <begin position="1"/>
        <end position="176"/>
    </location>
</feature>
<reference evidence="2 4" key="1">
    <citation type="submission" date="2023-05" db="EMBL/GenBank/DDBJ databases">
        <authorList>
            <person name="Zhang X."/>
        </authorList>
    </citation>
    <scope>NUCLEOTIDE SEQUENCE</scope>
    <source>
        <strain evidence="3 4">DM2B3-1</strain>
        <strain evidence="2">YF14B1</strain>
    </source>
</reference>
<dbReference type="Proteomes" id="UP001241110">
    <property type="component" value="Unassembled WGS sequence"/>
</dbReference>